<dbReference type="STRING" id="1280953.HOC_14533"/>
<keyword evidence="1" id="KW-0732">Signal</keyword>
<dbReference type="eggNOG" id="COG2340">
    <property type="taxonomic scope" value="Bacteria"/>
</dbReference>
<dbReference type="Gene3D" id="3.40.33.10">
    <property type="entry name" value="CAP"/>
    <property type="match status" value="1"/>
</dbReference>
<dbReference type="CDD" id="cd05379">
    <property type="entry name" value="CAP_bacterial"/>
    <property type="match status" value="1"/>
</dbReference>
<dbReference type="AlphaFoldDB" id="A0A059G481"/>
<dbReference type="Proteomes" id="UP000024942">
    <property type="component" value="Unassembled WGS sequence"/>
</dbReference>
<dbReference type="Pfam" id="PF00188">
    <property type="entry name" value="CAP"/>
    <property type="match status" value="1"/>
</dbReference>
<evidence type="ECO:0000259" key="2">
    <source>
        <dbReference type="Pfam" id="PF00188"/>
    </source>
</evidence>
<dbReference type="PANTHER" id="PTHR31157:SF1">
    <property type="entry name" value="SCP DOMAIN-CONTAINING PROTEIN"/>
    <property type="match status" value="1"/>
</dbReference>
<dbReference type="InterPro" id="IPR035940">
    <property type="entry name" value="CAP_sf"/>
</dbReference>
<dbReference type="EMBL" id="ARYL01000024">
    <property type="protein sequence ID" value="KDA01616.1"/>
    <property type="molecule type" value="Genomic_DNA"/>
</dbReference>
<dbReference type="PROSITE" id="PS51257">
    <property type="entry name" value="PROKAR_LIPOPROTEIN"/>
    <property type="match status" value="1"/>
</dbReference>
<dbReference type="PATRIC" id="fig|1280953.3.peg.2923"/>
<feature type="domain" description="SCP" evidence="2">
    <location>
        <begin position="65"/>
        <end position="190"/>
    </location>
</feature>
<comment type="caution">
    <text evidence="3">The sequence shown here is derived from an EMBL/GenBank/DDBJ whole genome shotgun (WGS) entry which is preliminary data.</text>
</comment>
<dbReference type="OrthoDB" id="419320at2"/>
<dbReference type="InterPro" id="IPR014044">
    <property type="entry name" value="CAP_dom"/>
</dbReference>
<evidence type="ECO:0000256" key="1">
    <source>
        <dbReference type="SAM" id="SignalP"/>
    </source>
</evidence>
<sequence length="285" mass="31165">MRRTLSKWLALAGAGILMASAAQACDLRLGARGQSTADYVETVRPCLAQLPPGYRFDLKMEAGFLTRINEARAAHDLPPLQLRRELLAPARFQSLDMAANHFFDHIGPDGRTPGDRLTALDRRALLQRSAENLAMLEIVKGRYNFAKSLPQLHANLMNSPSHRANILNPDFTHVAIGVLVTRQGVWATQVFAGLSGTLSEDVPLRMAAGQSLTAEPSLNDWTFRHFEAETPGHAYTPFRQTPRGAIVPDGLKGDVDLAAFSIQMGEKKGMIYSIRLAGPSVTIVN</sequence>
<dbReference type="SUPFAM" id="SSF55797">
    <property type="entry name" value="PR-1-like"/>
    <property type="match status" value="1"/>
</dbReference>
<name>A0A059G481_9PROT</name>
<feature type="signal peptide" evidence="1">
    <location>
        <begin position="1"/>
        <end position="24"/>
    </location>
</feature>
<organism evidence="3 4">
    <name type="scientific">Hyphomonas oceanitis SCH89</name>
    <dbReference type="NCBI Taxonomy" id="1280953"/>
    <lineage>
        <taxon>Bacteria</taxon>
        <taxon>Pseudomonadati</taxon>
        <taxon>Pseudomonadota</taxon>
        <taxon>Alphaproteobacteria</taxon>
        <taxon>Hyphomonadales</taxon>
        <taxon>Hyphomonadaceae</taxon>
        <taxon>Hyphomonas</taxon>
    </lineage>
</organism>
<evidence type="ECO:0000313" key="4">
    <source>
        <dbReference type="Proteomes" id="UP000024942"/>
    </source>
</evidence>
<proteinExistence type="predicted"/>
<evidence type="ECO:0000313" key="3">
    <source>
        <dbReference type="EMBL" id="KDA01616.1"/>
    </source>
</evidence>
<accession>A0A059G481</accession>
<gene>
    <name evidence="3" type="ORF">HOC_14533</name>
</gene>
<feature type="chain" id="PRO_5001572957" evidence="1">
    <location>
        <begin position="25"/>
        <end position="285"/>
    </location>
</feature>
<keyword evidence="4" id="KW-1185">Reference proteome</keyword>
<dbReference type="PANTHER" id="PTHR31157">
    <property type="entry name" value="SCP DOMAIN-CONTAINING PROTEIN"/>
    <property type="match status" value="1"/>
</dbReference>
<protein>
    <submittedName>
        <fullName evidence="3">SCP-like extracellular family protein</fullName>
    </submittedName>
</protein>
<reference evidence="3 4" key="1">
    <citation type="journal article" date="2014" name="Antonie Van Leeuwenhoek">
        <title>Hyphomonas beringensis sp. nov. and Hyphomonas chukchiensis sp. nov., isolated from surface seawater of the Bering Sea and Chukchi Sea.</title>
        <authorList>
            <person name="Li C."/>
            <person name="Lai Q."/>
            <person name="Li G."/>
            <person name="Dong C."/>
            <person name="Wang J."/>
            <person name="Liao Y."/>
            <person name="Shao Z."/>
        </authorList>
    </citation>
    <scope>NUCLEOTIDE SEQUENCE [LARGE SCALE GENOMIC DNA]</scope>
    <source>
        <strain evidence="3 4">SCH89</strain>
    </source>
</reference>
<dbReference type="RefSeq" id="WP_051624924.1">
    <property type="nucleotide sequence ID" value="NZ_ARYL01000024.1"/>
</dbReference>